<dbReference type="PIRSF" id="PIRSF019169">
    <property type="entry name" value="PilM"/>
    <property type="match status" value="1"/>
</dbReference>
<sequence length="345" mass="38882">MFRRFKYFNRPILGIDIGPLQVKIVQISRDLKECQVDFALSEALPPHAVIDNQIQDANAIVCCISKMLAKIGLTSNLAVLALPNSAVLCKLIQISNKVPEMEREQFILFEAAKLFANPAQELNFDFVIKGQSAMHNNALDVLLFASRAEHINSRLEIMNQLGLTAKAVEMESTSFERLLLWLGSSPNEFRSKTTGIVLIKNLSISLHVMEKATTIFSYEESFATQQWLKTLSKDTAGIFRQIPATQAKTEELPQELLLRQIKRMQQFFASTHKKSIDHFFLIAEMNDVFSFNERLREKLGTSVSIANPFARLKFSEDCSVKPAKARWPSFSLACGLALRSSLGHE</sequence>
<dbReference type="Proteomes" id="UP000055035">
    <property type="component" value="Unassembled WGS sequence"/>
</dbReference>
<dbReference type="RefSeq" id="WP_058470278.1">
    <property type="nucleotide sequence ID" value="NZ_CAAAIC010000004.1"/>
</dbReference>
<evidence type="ECO:0000313" key="2">
    <source>
        <dbReference type="Proteomes" id="UP000055035"/>
    </source>
</evidence>
<dbReference type="EMBL" id="LNYJ01000011">
    <property type="protein sequence ID" value="KTD16423.1"/>
    <property type="molecule type" value="Genomic_DNA"/>
</dbReference>
<dbReference type="Gene3D" id="3.30.1490.300">
    <property type="match status" value="1"/>
</dbReference>
<dbReference type="PANTHER" id="PTHR32432:SF3">
    <property type="entry name" value="ETHANOLAMINE UTILIZATION PROTEIN EUTJ"/>
    <property type="match status" value="1"/>
</dbReference>
<gene>
    <name evidence="1" type="primary">pilM</name>
    <name evidence="1" type="ORF">Ljor_0729</name>
</gene>
<dbReference type="STRING" id="456.Ljor_0729"/>
<dbReference type="AlphaFoldDB" id="A0A0W0V8F8"/>
<name>A0A0W0V8F8_9GAMM</name>
<organism evidence="1 2">
    <name type="scientific">Legionella jordanis</name>
    <dbReference type="NCBI Taxonomy" id="456"/>
    <lineage>
        <taxon>Bacteria</taxon>
        <taxon>Pseudomonadati</taxon>
        <taxon>Pseudomonadota</taxon>
        <taxon>Gammaproteobacteria</taxon>
        <taxon>Legionellales</taxon>
        <taxon>Legionellaceae</taxon>
        <taxon>Legionella</taxon>
    </lineage>
</organism>
<accession>A0A0W0V8F8</accession>
<keyword evidence="2" id="KW-1185">Reference proteome</keyword>
<dbReference type="PANTHER" id="PTHR32432">
    <property type="entry name" value="CELL DIVISION PROTEIN FTSA-RELATED"/>
    <property type="match status" value="1"/>
</dbReference>
<reference evidence="1 2" key="1">
    <citation type="submission" date="2015-11" db="EMBL/GenBank/DDBJ databases">
        <title>Genomic analysis of 38 Legionella species identifies large and diverse effector repertoires.</title>
        <authorList>
            <person name="Burstein D."/>
            <person name="Amaro F."/>
            <person name="Zusman T."/>
            <person name="Lifshitz Z."/>
            <person name="Cohen O."/>
            <person name="Gilbert J.A."/>
            <person name="Pupko T."/>
            <person name="Shuman H.A."/>
            <person name="Segal G."/>
        </authorList>
    </citation>
    <scope>NUCLEOTIDE SEQUENCE [LARGE SCALE GENOMIC DNA]</scope>
    <source>
        <strain evidence="1 2">BL-540</strain>
    </source>
</reference>
<evidence type="ECO:0000313" key="1">
    <source>
        <dbReference type="EMBL" id="KTD16423.1"/>
    </source>
</evidence>
<dbReference type="InterPro" id="IPR050696">
    <property type="entry name" value="FtsA/MreB"/>
</dbReference>
<dbReference type="InterPro" id="IPR005883">
    <property type="entry name" value="PilM"/>
</dbReference>
<proteinExistence type="predicted"/>
<comment type="caution">
    <text evidence="1">The sequence shown here is derived from an EMBL/GenBank/DDBJ whole genome shotgun (WGS) entry which is preliminary data.</text>
</comment>
<protein>
    <submittedName>
        <fullName evidence="1">Tfp pilus assembly protein, ATPase PilM</fullName>
    </submittedName>
</protein>
<dbReference type="NCBIfam" id="TIGR01175">
    <property type="entry name" value="pilM"/>
    <property type="match status" value="1"/>
</dbReference>
<dbReference type="Pfam" id="PF11104">
    <property type="entry name" value="PilM_2"/>
    <property type="match status" value="1"/>
</dbReference>
<dbReference type="Gene3D" id="3.30.420.40">
    <property type="match status" value="2"/>
</dbReference>
<dbReference type="PATRIC" id="fig|456.5.peg.773"/>